<organism evidence="2 3">
    <name type="scientific">Nesterenkonia halobia</name>
    <dbReference type="NCBI Taxonomy" id="37922"/>
    <lineage>
        <taxon>Bacteria</taxon>
        <taxon>Bacillati</taxon>
        <taxon>Actinomycetota</taxon>
        <taxon>Actinomycetes</taxon>
        <taxon>Micrococcales</taxon>
        <taxon>Micrococcaceae</taxon>
        <taxon>Nesterenkonia</taxon>
    </lineage>
</organism>
<dbReference type="InterPro" id="IPR002347">
    <property type="entry name" value="SDR_fam"/>
</dbReference>
<comment type="caution">
    <text evidence="2">The sequence shown here is derived from an EMBL/GenBank/DDBJ whole genome shotgun (WGS) entry which is preliminary data.</text>
</comment>
<dbReference type="SUPFAM" id="SSF51735">
    <property type="entry name" value="NAD(P)-binding Rossmann-fold domains"/>
    <property type="match status" value="1"/>
</dbReference>
<dbReference type="InterPro" id="IPR051935">
    <property type="entry name" value="HSDL2"/>
</dbReference>
<dbReference type="RefSeq" id="WP_344719685.1">
    <property type="nucleotide sequence ID" value="NZ_BAAAYG010000005.1"/>
</dbReference>
<accession>A0ABP6RDX3</accession>
<dbReference type="Proteomes" id="UP001501736">
    <property type="component" value="Unassembled WGS sequence"/>
</dbReference>
<dbReference type="Pfam" id="PF00106">
    <property type="entry name" value="adh_short"/>
    <property type="match status" value="1"/>
</dbReference>
<proteinExistence type="predicted"/>
<dbReference type="PANTHER" id="PTHR42808:SF3">
    <property type="entry name" value="HYDROXYSTEROID DEHYDROGENASE-LIKE PROTEIN 2"/>
    <property type="match status" value="1"/>
</dbReference>
<protein>
    <submittedName>
        <fullName evidence="2">NAD(P)-dependent oxidoreductase</fullName>
    </submittedName>
</protein>
<evidence type="ECO:0000313" key="3">
    <source>
        <dbReference type="Proteomes" id="UP001501736"/>
    </source>
</evidence>
<name>A0ABP6RDX3_9MICC</name>
<dbReference type="PRINTS" id="PR00081">
    <property type="entry name" value="GDHRDH"/>
</dbReference>
<evidence type="ECO:0000256" key="1">
    <source>
        <dbReference type="SAM" id="MobiDB-lite"/>
    </source>
</evidence>
<keyword evidence="3" id="KW-1185">Reference proteome</keyword>
<sequence>MSEQPSTRPRHAPPVGPRELSGRTVLMSGGSRGIGHAIAVALAAQGANLVLLAKTDAPHATLPGTVHSAVDDVEAAGGRGLAVVGDLRSDEDVDRAVAAAVEAFGGVDVVVNNASAIDLSPTESLSMKRWDLMHDINVRGTFRLSQAAMPHLRASARAAAADGAETDSSWRPQILTLSPPLTDAEGRLEPEWFGRHLGYTMAKYGMSMTTLGLSRELADDGVLVNSLWPATLIDTAAVRAMPGGEELIRSARRPQIVADAARAVLTGAVGEPRGEFLVDEQVLESSGVADLRGYAVEEGRELIGDAFLPAALDA</sequence>
<evidence type="ECO:0000313" key="2">
    <source>
        <dbReference type="EMBL" id="GAA3284155.1"/>
    </source>
</evidence>
<gene>
    <name evidence="2" type="ORF">GCM10020260_14140</name>
</gene>
<dbReference type="Gene3D" id="3.40.50.720">
    <property type="entry name" value="NAD(P)-binding Rossmann-like Domain"/>
    <property type="match status" value="1"/>
</dbReference>
<feature type="region of interest" description="Disordered" evidence="1">
    <location>
        <begin position="1"/>
        <end position="22"/>
    </location>
</feature>
<dbReference type="InterPro" id="IPR036291">
    <property type="entry name" value="NAD(P)-bd_dom_sf"/>
</dbReference>
<dbReference type="NCBIfam" id="NF006133">
    <property type="entry name" value="PRK08278.1"/>
    <property type="match status" value="1"/>
</dbReference>
<dbReference type="PANTHER" id="PTHR42808">
    <property type="entry name" value="HYDROXYSTEROID DEHYDROGENASE-LIKE PROTEIN 2"/>
    <property type="match status" value="1"/>
</dbReference>
<reference evidence="3" key="1">
    <citation type="journal article" date="2019" name="Int. J. Syst. Evol. Microbiol.">
        <title>The Global Catalogue of Microorganisms (GCM) 10K type strain sequencing project: providing services to taxonomists for standard genome sequencing and annotation.</title>
        <authorList>
            <consortium name="The Broad Institute Genomics Platform"/>
            <consortium name="The Broad Institute Genome Sequencing Center for Infectious Disease"/>
            <person name="Wu L."/>
            <person name="Ma J."/>
        </authorList>
    </citation>
    <scope>NUCLEOTIDE SEQUENCE [LARGE SCALE GENOMIC DNA]</scope>
    <source>
        <strain evidence="3">JCM 11483</strain>
    </source>
</reference>
<dbReference type="EMBL" id="BAAAYG010000005">
    <property type="protein sequence ID" value="GAA3284155.1"/>
    <property type="molecule type" value="Genomic_DNA"/>
</dbReference>